<dbReference type="AlphaFoldDB" id="X0VVH2"/>
<reference evidence="1" key="1">
    <citation type="journal article" date="2014" name="Front. Microbiol.">
        <title>High frequency of phylogenetically diverse reductive dehalogenase-homologous genes in deep subseafloor sedimentary metagenomes.</title>
        <authorList>
            <person name="Kawai M."/>
            <person name="Futagami T."/>
            <person name="Toyoda A."/>
            <person name="Takaki Y."/>
            <person name="Nishi S."/>
            <person name="Hori S."/>
            <person name="Arai W."/>
            <person name="Tsubouchi T."/>
            <person name="Morono Y."/>
            <person name="Uchiyama I."/>
            <person name="Ito T."/>
            <person name="Fujiyama A."/>
            <person name="Inagaki F."/>
            <person name="Takami H."/>
        </authorList>
    </citation>
    <scope>NUCLEOTIDE SEQUENCE</scope>
    <source>
        <strain evidence="1">Expedition CK06-06</strain>
    </source>
</reference>
<dbReference type="EMBL" id="BARS01034443">
    <property type="protein sequence ID" value="GAG22290.1"/>
    <property type="molecule type" value="Genomic_DNA"/>
</dbReference>
<comment type="caution">
    <text evidence="1">The sequence shown here is derived from an EMBL/GenBank/DDBJ whole genome shotgun (WGS) entry which is preliminary data.</text>
</comment>
<feature type="non-terminal residue" evidence="1">
    <location>
        <position position="260"/>
    </location>
</feature>
<evidence type="ECO:0000313" key="1">
    <source>
        <dbReference type="EMBL" id="GAG22290.1"/>
    </source>
</evidence>
<feature type="non-terminal residue" evidence="1">
    <location>
        <position position="1"/>
    </location>
</feature>
<accession>X0VVH2</accession>
<protein>
    <submittedName>
        <fullName evidence="1">Uncharacterized protein</fullName>
    </submittedName>
</protein>
<gene>
    <name evidence="1" type="ORF">S01H1_53204</name>
</gene>
<name>X0VVH2_9ZZZZ</name>
<sequence>AVADASTETYPWSVPDAIGSALRVKITDTTNSTVTDTSDGNFNIKGALELTSPNGTELWIVDESRNITWNRTGSIANVKLEYSVNGGGAYPNVITNSTDASTGSYGWTVPDAIGTQLRVRVTDTTNPTVVDTSDANFEIKGSLTLTSPNGNEEWLVDSSHPITWSKTGTFANVKLEYSTNSGSGYDNVIVTSTGAGAATGSYDWTVDDSISKDVRVRVTNADDSAVSDTSDADFKIMGSLTLTAPDGGVPWVVDESREIT</sequence>
<proteinExistence type="predicted"/>
<organism evidence="1">
    <name type="scientific">marine sediment metagenome</name>
    <dbReference type="NCBI Taxonomy" id="412755"/>
    <lineage>
        <taxon>unclassified sequences</taxon>
        <taxon>metagenomes</taxon>
        <taxon>ecological metagenomes</taxon>
    </lineage>
</organism>